<keyword evidence="3" id="KW-1185">Reference proteome</keyword>
<dbReference type="CDD" id="cd19757">
    <property type="entry name" value="Bbox1"/>
    <property type="match status" value="1"/>
</dbReference>
<accession>A0ABR1JMJ2</accession>
<dbReference type="Pfam" id="PF18803">
    <property type="entry name" value="CxC2"/>
    <property type="match status" value="1"/>
</dbReference>
<comment type="caution">
    <text evidence="2">The sequence shown here is derived from an EMBL/GenBank/DDBJ whole genome shotgun (WGS) entry which is preliminary data.</text>
</comment>
<reference evidence="2 3" key="1">
    <citation type="submission" date="2024-01" db="EMBL/GenBank/DDBJ databases">
        <title>A draft genome for the cacao thread blight pathogen Marasmiellus scandens.</title>
        <authorList>
            <person name="Baruah I.K."/>
            <person name="Leung J."/>
            <person name="Bukari Y."/>
            <person name="Amoako-Attah I."/>
            <person name="Meinhardt L.W."/>
            <person name="Bailey B.A."/>
            <person name="Cohen S.P."/>
        </authorList>
    </citation>
    <scope>NUCLEOTIDE SEQUENCE [LARGE SCALE GENOMIC DNA]</scope>
    <source>
        <strain evidence="2 3">GH-19</strain>
    </source>
</reference>
<sequence length="384" mass="43987">MSRWSEYGRQKQKAKAGVTKLRVADVFAPAPSPTVRSETAVGKSVKRVLLPVEPPSPVKRARQEAVSRALNQLTDRDFGYEYESALVDIDDDDLPGAVDEKGGRVYQIQEKHVRRRYLSSDEPLKHWTPYRDEYLAELIRAEGRNDVDLTACCMCQASDEEPLYRCLDCVYPDLMCRECCRSIHADRPLDIIEQWNGVFFRRVSLQSLGVVVQLGHRRGETCPNPRTISKFTVLHVNGIHNATLAFCNCPGRHQAGEWRQQLMRRRWYPATHTDPHTAATFEVLNQFHVMTLQGKVCTYDYYNGLEKLRNNAGLVKGNDRFKAFTRMIRQWRHLKMLKRAGRGNDGSRPVDETRSGELVVKCIACPRVGVNLPANWQDVKSDER</sequence>
<dbReference type="Proteomes" id="UP001498398">
    <property type="component" value="Unassembled WGS sequence"/>
</dbReference>
<proteinExistence type="predicted"/>
<organism evidence="2 3">
    <name type="scientific">Marasmiellus scandens</name>
    <dbReference type="NCBI Taxonomy" id="2682957"/>
    <lineage>
        <taxon>Eukaryota</taxon>
        <taxon>Fungi</taxon>
        <taxon>Dikarya</taxon>
        <taxon>Basidiomycota</taxon>
        <taxon>Agaricomycotina</taxon>
        <taxon>Agaricomycetes</taxon>
        <taxon>Agaricomycetidae</taxon>
        <taxon>Agaricales</taxon>
        <taxon>Marasmiineae</taxon>
        <taxon>Omphalotaceae</taxon>
        <taxon>Marasmiellus</taxon>
    </lineage>
</organism>
<gene>
    <name evidence="2" type="ORF">VKT23_008434</name>
</gene>
<feature type="domain" description="CxC2-like cysteine cluster KDZ transposase-associated" evidence="1">
    <location>
        <begin position="205"/>
        <end position="313"/>
    </location>
</feature>
<evidence type="ECO:0000313" key="2">
    <source>
        <dbReference type="EMBL" id="KAK7461259.1"/>
    </source>
</evidence>
<dbReference type="InterPro" id="IPR041457">
    <property type="entry name" value="CxC2_KDZ-assoc"/>
</dbReference>
<dbReference type="EMBL" id="JBANRG010000013">
    <property type="protein sequence ID" value="KAK7461259.1"/>
    <property type="molecule type" value="Genomic_DNA"/>
</dbReference>
<name>A0ABR1JMJ2_9AGAR</name>
<evidence type="ECO:0000259" key="1">
    <source>
        <dbReference type="Pfam" id="PF18803"/>
    </source>
</evidence>
<protein>
    <recommendedName>
        <fullName evidence="1">CxC2-like cysteine cluster KDZ transposase-associated domain-containing protein</fullName>
    </recommendedName>
</protein>
<evidence type="ECO:0000313" key="3">
    <source>
        <dbReference type="Proteomes" id="UP001498398"/>
    </source>
</evidence>